<evidence type="ECO:0000259" key="2">
    <source>
        <dbReference type="Pfam" id="PF00561"/>
    </source>
</evidence>
<dbReference type="RefSeq" id="WP_377360281.1">
    <property type="nucleotide sequence ID" value="NZ_JBHTCM010000018.1"/>
</dbReference>
<evidence type="ECO:0000256" key="1">
    <source>
        <dbReference type="ARBA" id="ARBA00022801"/>
    </source>
</evidence>
<proteinExistence type="predicted"/>
<reference evidence="4" key="1">
    <citation type="journal article" date="2019" name="Int. J. Syst. Evol. Microbiol.">
        <title>The Global Catalogue of Microorganisms (GCM) 10K type strain sequencing project: providing services to taxonomists for standard genome sequencing and annotation.</title>
        <authorList>
            <consortium name="The Broad Institute Genomics Platform"/>
            <consortium name="The Broad Institute Genome Sequencing Center for Infectious Disease"/>
            <person name="Wu L."/>
            <person name="Ma J."/>
        </authorList>
    </citation>
    <scope>NUCLEOTIDE SEQUENCE [LARGE SCALE GENOMIC DNA]</scope>
    <source>
        <strain evidence="4">CGMCC 1.16275</strain>
    </source>
</reference>
<dbReference type="PANTHER" id="PTHR43798:SF31">
    <property type="entry name" value="AB HYDROLASE SUPERFAMILY PROTEIN YCLE"/>
    <property type="match status" value="1"/>
</dbReference>
<dbReference type="EMBL" id="JBHTCM010000018">
    <property type="protein sequence ID" value="MFC7334736.1"/>
    <property type="molecule type" value="Genomic_DNA"/>
</dbReference>
<keyword evidence="4" id="KW-1185">Reference proteome</keyword>
<dbReference type="Proteomes" id="UP001596456">
    <property type="component" value="Unassembled WGS sequence"/>
</dbReference>
<dbReference type="InterPro" id="IPR000639">
    <property type="entry name" value="Epox_hydrolase-like"/>
</dbReference>
<organism evidence="3 4">
    <name type="scientific">Rhodocista pekingensis</name>
    <dbReference type="NCBI Taxonomy" id="201185"/>
    <lineage>
        <taxon>Bacteria</taxon>
        <taxon>Pseudomonadati</taxon>
        <taxon>Pseudomonadota</taxon>
        <taxon>Alphaproteobacteria</taxon>
        <taxon>Rhodospirillales</taxon>
        <taxon>Azospirillaceae</taxon>
        <taxon>Rhodocista</taxon>
    </lineage>
</organism>
<sequence>MAVAMTDGGAVETGRVLDLDGRRVHLLEAGAGPPVLLLHGLGGLAQEVAAPLSGLLARHHRVLAPDRPGYGFSDPLPAAEMAPHRQAVWLAGLLRRLGAARPVVVAHSIAAATALCLALHRPDSIAGLVLVNPYCRPTRPAAMPLLRLAVAPVVGPPLRRWLLPRLAGRLAGPRLAALFAPDPVPPGFAGFPVRHAVSGAAMEAMAAELRGFNGSMLPAALRLRRLGVPTVVLAGGADTVADPVRHAHWLVRRLPAARLRRLPGYGHMLHHLHPQVVADAVAEVGDRARRPCAPALSGYFLSGWAAR</sequence>
<feature type="domain" description="AB hydrolase-1" evidence="2">
    <location>
        <begin position="33"/>
        <end position="274"/>
    </location>
</feature>
<dbReference type="GO" id="GO:0016787">
    <property type="term" value="F:hydrolase activity"/>
    <property type="evidence" value="ECO:0007669"/>
    <property type="project" value="UniProtKB-KW"/>
</dbReference>
<dbReference type="PRINTS" id="PR00412">
    <property type="entry name" value="EPOXHYDRLASE"/>
</dbReference>
<evidence type="ECO:0000313" key="4">
    <source>
        <dbReference type="Proteomes" id="UP001596456"/>
    </source>
</evidence>
<evidence type="ECO:0000313" key="3">
    <source>
        <dbReference type="EMBL" id="MFC7334736.1"/>
    </source>
</evidence>
<dbReference type="InterPro" id="IPR050266">
    <property type="entry name" value="AB_hydrolase_sf"/>
</dbReference>
<dbReference type="Pfam" id="PF00561">
    <property type="entry name" value="Abhydrolase_1"/>
    <property type="match status" value="1"/>
</dbReference>
<protein>
    <submittedName>
        <fullName evidence="3">Alpha/beta fold hydrolase</fullName>
    </submittedName>
</protein>
<dbReference type="InterPro" id="IPR000073">
    <property type="entry name" value="AB_hydrolase_1"/>
</dbReference>
<dbReference type="Gene3D" id="3.40.50.1820">
    <property type="entry name" value="alpha/beta hydrolase"/>
    <property type="match status" value="1"/>
</dbReference>
<dbReference type="PANTHER" id="PTHR43798">
    <property type="entry name" value="MONOACYLGLYCEROL LIPASE"/>
    <property type="match status" value="1"/>
</dbReference>
<keyword evidence="1 3" id="KW-0378">Hydrolase</keyword>
<dbReference type="InterPro" id="IPR029058">
    <property type="entry name" value="AB_hydrolase_fold"/>
</dbReference>
<gene>
    <name evidence="3" type="ORF">ACFQPS_16325</name>
</gene>
<comment type="caution">
    <text evidence="3">The sequence shown here is derived from an EMBL/GenBank/DDBJ whole genome shotgun (WGS) entry which is preliminary data.</text>
</comment>
<accession>A0ABW2KZI9</accession>
<dbReference type="SUPFAM" id="SSF53474">
    <property type="entry name" value="alpha/beta-Hydrolases"/>
    <property type="match status" value="1"/>
</dbReference>
<dbReference type="PRINTS" id="PR00111">
    <property type="entry name" value="ABHYDROLASE"/>
</dbReference>
<name>A0ABW2KZI9_9PROT</name>